<evidence type="ECO:0000259" key="2">
    <source>
        <dbReference type="PROSITE" id="PS51371"/>
    </source>
</evidence>
<dbReference type="RefSeq" id="WP_201429502.1">
    <property type="nucleotide sequence ID" value="NZ_JAEQBW010000001.1"/>
</dbReference>
<dbReference type="PANTHER" id="PTHR36510:SF3">
    <property type="entry name" value="CONSERVED PROTEIN"/>
    <property type="match status" value="1"/>
</dbReference>
<evidence type="ECO:0000313" key="3">
    <source>
        <dbReference type="EMBL" id="MBK6263816.1"/>
    </source>
</evidence>
<feature type="domain" description="CBS" evidence="2">
    <location>
        <begin position="577"/>
        <end position="634"/>
    </location>
</feature>
<keyword evidence="1" id="KW-0129">CBS domain</keyword>
<feature type="domain" description="CBS" evidence="2">
    <location>
        <begin position="509"/>
        <end position="567"/>
    </location>
</feature>
<proteinExistence type="predicted"/>
<comment type="caution">
    <text evidence="3">The sequence shown here is derived from an EMBL/GenBank/DDBJ whole genome shotgun (WGS) entry which is preliminary data.</text>
</comment>
<reference evidence="3" key="1">
    <citation type="submission" date="2021-01" db="EMBL/GenBank/DDBJ databases">
        <title>Marivirga aurantiaca sp. nov., isolated from intertidal surface sediments.</title>
        <authorList>
            <person name="Zhang M."/>
        </authorList>
    </citation>
    <scope>NUCLEOTIDE SEQUENCE</scope>
    <source>
        <strain evidence="3">S37H4</strain>
    </source>
</reference>
<gene>
    <name evidence="3" type="ORF">JKA74_02110</name>
</gene>
<dbReference type="PROSITE" id="PS51371">
    <property type="entry name" value="CBS"/>
    <property type="match status" value="2"/>
</dbReference>
<dbReference type="InterPro" id="IPR046342">
    <property type="entry name" value="CBS_dom_sf"/>
</dbReference>
<dbReference type="InterPro" id="IPR006336">
    <property type="entry name" value="GCS2"/>
</dbReference>
<organism evidence="3 4">
    <name type="scientific">Marivirga aurantiaca</name>
    <dbReference type="NCBI Taxonomy" id="2802615"/>
    <lineage>
        <taxon>Bacteria</taxon>
        <taxon>Pseudomonadati</taxon>
        <taxon>Bacteroidota</taxon>
        <taxon>Cytophagia</taxon>
        <taxon>Cytophagales</taxon>
        <taxon>Marivirgaceae</taxon>
        <taxon>Marivirga</taxon>
    </lineage>
</organism>
<dbReference type="PANTHER" id="PTHR36510">
    <property type="entry name" value="GLUTAMATE--CYSTEINE LIGASE 2-RELATED"/>
    <property type="match status" value="1"/>
</dbReference>
<dbReference type="InterPro" id="IPR000644">
    <property type="entry name" value="CBS_dom"/>
</dbReference>
<dbReference type="InterPro" id="IPR014746">
    <property type="entry name" value="Gln_synth/guanido_kin_cat_dom"/>
</dbReference>
<sequence>MGTKAVEFINEADKQKEAFYHILLDLKYLKEMIGAGKLDRKTQRIGAEQEVCFIDSAYRPAPIITEFLKRIDDPHFTTELAQFNLEINLEPLEFTGDCFSKMENNLRGHLKKGNLLTREIGDISLIMTGITPSIRKMDLELNNLTPTNRSKAMIEAMNWLRQKNSPIRINGVDDLYTTDFSNMFQSCNTSFQIHYQVNPDDFIAKYNFSQAIAAPVLAACTNSATLFGKRLWHETRIALFEQAVDTRESTAHLSEDNLRVPFGSKWAKNSVVDMFEDDLAKFKIFLRHTKADDSKKQWKKGEIPKLVNLDVFNSSIFRWTRACYGVLDGKPHLRIENRLLPSGPTIKDEIANSAFWLGLMNGMPKKYENISSKMDFEYAKVNLLKAARYGLDTQFRWLKGKRIKSEDLILKELLPIAAKGLEDAKVHKRNIDEYLGIIENRVKSGKTGSQWVFDTWSKLNGLSGDNCRTTSVTAAMLKRQEEGSPVHEWEIPDEDEFKYHQYANVGQFMSTSLFTVKEDDLLDQTVFSMIKKNLNYLPVADKEGNLKGLLTKTQMLEQEIFDTSNVEKSAKKVKDVMDNNPLTIEPNTSVIEAIKLMQENKIKCLPVKYKTKLAGIITEFDMMHIAEHLLKHEVTD</sequence>
<dbReference type="Pfam" id="PF04107">
    <property type="entry name" value="GCS2"/>
    <property type="match status" value="1"/>
</dbReference>
<accession>A0A935C5F2</accession>
<dbReference type="EMBL" id="JAEQBW010000001">
    <property type="protein sequence ID" value="MBK6263816.1"/>
    <property type="molecule type" value="Genomic_DNA"/>
</dbReference>
<protein>
    <submittedName>
        <fullName evidence="3">CBS domain-containing protein</fullName>
    </submittedName>
</protein>
<evidence type="ECO:0000313" key="4">
    <source>
        <dbReference type="Proteomes" id="UP000611723"/>
    </source>
</evidence>
<dbReference type="Pfam" id="PF00571">
    <property type="entry name" value="CBS"/>
    <property type="match status" value="2"/>
</dbReference>
<name>A0A935C5F2_9BACT</name>
<dbReference type="GO" id="GO:0016879">
    <property type="term" value="F:ligase activity, forming carbon-nitrogen bonds"/>
    <property type="evidence" value="ECO:0007669"/>
    <property type="project" value="TreeGrafter"/>
</dbReference>
<dbReference type="AlphaFoldDB" id="A0A935C5F2"/>
<evidence type="ECO:0000256" key="1">
    <source>
        <dbReference type="PROSITE-ProRule" id="PRU00703"/>
    </source>
</evidence>
<dbReference type="Proteomes" id="UP000611723">
    <property type="component" value="Unassembled WGS sequence"/>
</dbReference>
<dbReference type="Gene3D" id="3.30.590.20">
    <property type="match status" value="1"/>
</dbReference>
<dbReference type="Gene3D" id="3.10.580.10">
    <property type="entry name" value="CBS-domain"/>
    <property type="match status" value="1"/>
</dbReference>
<keyword evidence="4" id="KW-1185">Reference proteome</keyword>
<dbReference type="SUPFAM" id="SSF54631">
    <property type="entry name" value="CBS-domain pair"/>
    <property type="match status" value="1"/>
</dbReference>
<dbReference type="SUPFAM" id="SSF55931">
    <property type="entry name" value="Glutamine synthetase/guanido kinase"/>
    <property type="match status" value="1"/>
</dbReference>
<dbReference type="InterPro" id="IPR050141">
    <property type="entry name" value="GCL_type2/YbdK_subfam"/>
</dbReference>
<dbReference type="SMART" id="SM00116">
    <property type="entry name" value="CBS"/>
    <property type="match status" value="2"/>
</dbReference>